<organism evidence="1 2">
    <name type="scientific">Clostridium perfringens</name>
    <dbReference type="NCBI Taxonomy" id="1502"/>
    <lineage>
        <taxon>Bacteria</taxon>
        <taxon>Bacillati</taxon>
        <taxon>Bacillota</taxon>
        <taxon>Clostridia</taxon>
        <taxon>Eubacteriales</taxon>
        <taxon>Clostridiaceae</taxon>
        <taxon>Clostridium</taxon>
    </lineage>
</organism>
<dbReference type="SUPFAM" id="SSF102588">
    <property type="entry name" value="LmbE-like"/>
    <property type="match status" value="1"/>
</dbReference>
<dbReference type="EMBL" id="WNUR01001368">
    <property type="protein sequence ID" value="MDZ7543592.1"/>
    <property type="molecule type" value="Genomic_DNA"/>
</dbReference>
<protein>
    <submittedName>
        <fullName evidence="1">PIG-L family deacetylase</fullName>
    </submittedName>
</protein>
<dbReference type="Proteomes" id="UP001288944">
    <property type="component" value="Unassembled WGS sequence"/>
</dbReference>
<reference evidence="1" key="1">
    <citation type="submission" date="2019-11" db="EMBL/GenBank/DDBJ databases">
        <title>Characterization of Clostridium perfringens isolates from swine manure treated agricultural soils.</title>
        <authorList>
            <person name="Wushke S.T."/>
        </authorList>
    </citation>
    <scope>NUCLEOTIDE SEQUENCE</scope>
    <source>
        <strain evidence="1">X62</strain>
    </source>
</reference>
<dbReference type="Pfam" id="PF02585">
    <property type="entry name" value="PIG-L"/>
    <property type="match status" value="1"/>
</dbReference>
<gene>
    <name evidence="1" type="ORF">GNF83_20985</name>
</gene>
<accession>A0AAW9KFX3</accession>
<dbReference type="InterPro" id="IPR003737">
    <property type="entry name" value="GlcNAc_PI_deacetylase-related"/>
</dbReference>
<feature type="non-terminal residue" evidence="1">
    <location>
        <position position="1"/>
    </location>
</feature>
<dbReference type="Gene3D" id="3.40.50.10320">
    <property type="entry name" value="LmbE-like"/>
    <property type="match status" value="1"/>
</dbReference>
<sequence length="142" mass="16482">IVTCGNEELGFTKEQIKIREKEIFTVTNMYGFKKIYNLKFPTTQLEKIDKRELVERISKCISEANAEILYIPNWGDVHSDHRIVAEAAMSCTKWFRNPSVKTIYAYETLSETEFGINNSIGKFNGNVFVNIEKFIDKKIDIM</sequence>
<name>A0AAW9KFX3_CLOPF</name>
<dbReference type="AlphaFoldDB" id="A0AAW9KFX3"/>
<dbReference type="InterPro" id="IPR024078">
    <property type="entry name" value="LmbE-like_dom_sf"/>
</dbReference>
<evidence type="ECO:0000313" key="1">
    <source>
        <dbReference type="EMBL" id="MDZ7543592.1"/>
    </source>
</evidence>
<proteinExistence type="predicted"/>
<comment type="caution">
    <text evidence="1">The sequence shown here is derived from an EMBL/GenBank/DDBJ whole genome shotgun (WGS) entry which is preliminary data.</text>
</comment>
<feature type="non-terminal residue" evidence="1">
    <location>
        <position position="142"/>
    </location>
</feature>
<evidence type="ECO:0000313" key="2">
    <source>
        <dbReference type="Proteomes" id="UP001288944"/>
    </source>
</evidence>